<gene>
    <name evidence="1" type="ORF">A0127_04800</name>
</gene>
<dbReference type="RefSeq" id="WP_062388634.1">
    <property type="nucleotide sequence ID" value="NZ_CP014750.1"/>
</dbReference>
<proteinExistence type="predicted"/>
<dbReference type="STRING" id="53952.A0127_04800"/>
<dbReference type="KEGG" id="tpep:A0127_04800"/>
<evidence type="ECO:0000313" key="2">
    <source>
        <dbReference type="Proteomes" id="UP000073604"/>
    </source>
</evidence>
<dbReference type="AlphaFoldDB" id="A0A142CUT1"/>
<dbReference type="Proteomes" id="UP000073604">
    <property type="component" value="Chromosome"/>
</dbReference>
<keyword evidence="2" id="KW-1185">Reference proteome</keyword>
<dbReference type="EMBL" id="CP014750">
    <property type="protein sequence ID" value="AMQ18533.1"/>
    <property type="molecule type" value="Genomic_DNA"/>
</dbReference>
<dbReference type="OrthoDB" id="86081at2157"/>
<organism evidence="1 2">
    <name type="scientific">Thermococcus peptonophilus</name>
    <dbReference type="NCBI Taxonomy" id="53952"/>
    <lineage>
        <taxon>Archaea</taxon>
        <taxon>Methanobacteriati</taxon>
        <taxon>Methanobacteriota</taxon>
        <taxon>Thermococci</taxon>
        <taxon>Thermococcales</taxon>
        <taxon>Thermococcaceae</taxon>
        <taxon>Thermococcus</taxon>
    </lineage>
</organism>
<dbReference type="InterPro" id="IPR021583">
    <property type="entry name" value="DUF3213"/>
</dbReference>
<evidence type="ECO:0008006" key="3">
    <source>
        <dbReference type="Google" id="ProtNLM"/>
    </source>
</evidence>
<accession>A0A142CUT1</accession>
<dbReference type="Gene3D" id="3.30.70.1750">
    <property type="entry name" value="Uncharacterised protein PF11491, DUF3213"/>
    <property type="match status" value="1"/>
</dbReference>
<reference evidence="2" key="1">
    <citation type="submission" date="2016-03" db="EMBL/GenBank/DDBJ databases">
        <authorList>
            <person name="Oger P.M."/>
        </authorList>
    </citation>
    <scope>NUCLEOTIDE SEQUENCE [LARGE SCALE GENOMIC DNA]</scope>
    <source>
        <strain evidence="2">OG-1</strain>
    </source>
</reference>
<evidence type="ECO:0000313" key="1">
    <source>
        <dbReference type="EMBL" id="AMQ18533.1"/>
    </source>
</evidence>
<dbReference type="GeneID" id="27139840"/>
<protein>
    <recommendedName>
        <fullName evidence="3">DUF3213 domain-containing protein</fullName>
    </recommendedName>
</protein>
<sequence>MTTERVFNKKLTRLDFKFGNINWEKATIKQYELEKDERVWRIFLNGYAKNGFVIFDEELLPREELLKALEELTPEIVGEKALTVQELIEESMSWNNVFSHS</sequence>
<dbReference type="Pfam" id="PF11491">
    <property type="entry name" value="DUF3213"/>
    <property type="match status" value="1"/>
</dbReference>
<name>A0A142CUT1_9EURY</name>